<organism evidence="1 2">
    <name type="scientific">Methanomethylophilus alvi (strain Mx1201)</name>
    <dbReference type="NCBI Taxonomy" id="1236689"/>
    <lineage>
        <taxon>Archaea</taxon>
        <taxon>Methanobacteriati</taxon>
        <taxon>Thermoplasmatota</taxon>
        <taxon>Thermoplasmata</taxon>
        <taxon>Methanomassiliicoccales</taxon>
        <taxon>Methanomethylophilaceae</taxon>
        <taxon>Methanomethylophilus</taxon>
    </lineage>
</organism>
<protein>
    <submittedName>
        <fullName evidence="1">Uncharacterized protein</fullName>
    </submittedName>
</protein>
<dbReference type="KEGG" id="max:MMALV_06220"/>
<evidence type="ECO:0000313" key="1">
    <source>
        <dbReference type="EMBL" id="AGI85363.1"/>
    </source>
</evidence>
<accession>M9SGS7</accession>
<name>M9SGS7_METAX</name>
<dbReference type="EMBL" id="CP004049">
    <property type="protein sequence ID" value="AGI85363.1"/>
    <property type="molecule type" value="Genomic_DNA"/>
</dbReference>
<dbReference type="InParanoid" id="M9SGS7"/>
<dbReference type="Proteomes" id="UP000012672">
    <property type="component" value="Chromosome"/>
</dbReference>
<evidence type="ECO:0000313" key="2">
    <source>
        <dbReference type="Proteomes" id="UP000012672"/>
    </source>
</evidence>
<keyword evidence="2" id="KW-1185">Reference proteome</keyword>
<dbReference type="AlphaFoldDB" id="M9SGS7"/>
<dbReference type="HOGENOM" id="CLU_3302541_0_0_2"/>
<proteinExistence type="predicted"/>
<reference evidence="1 2" key="1">
    <citation type="journal article" date="2012" name="J. Bacteriol.">
        <title>Genome sequence of 'Candidatus Methanomethylophilus alvus' Mx1201, a methanogenic archaeon from the human gut belonging to a seventh order of methanogens.</title>
        <authorList>
            <person name="Borrel G."/>
            <person name="Harris H.M."/>
            <person name="Tottey W."/>
            <person name="Mihajlovski A."/>
            <person name="Parisot N."/>
            <person name="Peyretaillade E."/>
            <person name="Peyret P."/>
            <person name="Gribaldo S."/>
            <person name="O'Toole P.W."/>
            <person name="Brugere J.F."/>
        </authorList>
    </citation>
    <scope>NUCLEOTIDE SEQUENCE [LARGE SCALE GENOMIC DNA]</scope>
    <source>
        <strain evidence="1 2">Mx1201</strain>
    </source>
</reference>
<sequence length="39" mass="4207">MYAVISGVVFNSGDVKTMVDNINTHSDIDVKFEVTTTAS</sequence>
<gene>
    <name evidence="1" type="ORF">MMALV_06220</name>
</gene>